<proteinExistence type="predicted"/>
<organism evidence="2 3">
    <name type="scientific">Chloebia gouldiae</name>
    <name type="common">Gouldian finch</name>
    <name type="synonym">Erythrura gouldiae</name>
    <dbReference type="NCBI Taxonomy" id="44316"/>
    <lineage>
        <taxon>Eukaryota</taxon>
        <taxon>Metazoa</taxon>
        <taxon>Chordata</taxon>
        <taxon>Craniata</taxon>
        <taxon>Vertebrata</taxon>
        <taxon>Euteleostomi</taxon>
        <taxon>Archelosauria</taxon>
        <taxon>Archosauria</taxon>
        <taxon>Dinosauria</taxon>
        <taxon>Saurischia</taxon>
        <taxon>Theropoda</taxon>
        <taxon>Coelurosauria</taxon>
        <taxon>Aves</taxon>
        <taxon>Neognathae</taxon>
        <taxon>Neoaves</taxon>
        <taxon>Telluraves</taxon>
        <taxon>Australaves</taxon>
        <taxon>Passeriformes</taxon>
        <taxon>Passeroidea</taxon>
        <taxon>Passeridae</taxon>
        <taxon>Chloebia</taxon>
    </lineage>
</organism>
<sequence>MCRCQNPFHLSPPSPVTSPLSSAQDSRLQLVATPLCLRNPELGPWCHHVPPEPSNAIEAGRGCGMGPELC</sequence>
<protein>
    <submittedName>
        <fullName evidence="2">Uncharacterized protein</fullName>
    </submittedName>
</protein>
<comment type="caution">
    <text evidence="2">The sequence shown here is derived from an EMBL/GenBank/DDBJ whole genome shotgun (WGS) entry which is preliminary data.</text>
</comment>
<dbReference type="EMBL" id="QUSF01000087">
    <property type="protein sequence ID" value="RLV94060.1"/>
    <property type="molecule type" value="Genomic_DNA"/>
</dbReference>
<feature type="region of interest" description="Disordered" evidence="1">
    <location>
        <begin position="1"/>
        <end position="24"/>
    </location>
</feature>
<reference evidence="2 3" key="1">
    <citation type="journal article" date="2018" name="Proc. R. Soc. B">
        <title>A non-coding region near Follistatin controls head colour polymorphism in the Gouldian finch.</title>
        <authorList>
            <person name="Toomey M.B."/>
            <person name="Marques C.I."/>
            <person name="Andrade P."/>
            <person name="Araujo P.M."/>
            <person name="Sabatino S."/>
            <person name="Gazda M.A."/>
            <person name="Afonso S."/>
            <person name="Lopes R.J."/>
            <person name="Corbo J.C."/>
            <person name="Carneiro M."/>
        </authorList>
    </citation>
    <scope>NUCLEOTIDE SEQUENCE [LARGE SCALE GENOMIC DNA]</scope>
    <source>
        <strain evidence="2">Red01</strain>
        <tissue evidence="2">Muscle</tissue>
    </source>
</reference>
<accession>A0A3L8S1I4</accession>
<evidence type="ECO:0000256" key="1">
    <source>
        <dbReference type="SAM" id="MobiDB-lite"/>
    </source>
</evidence>
<keyword evidence="3" id="KW-1185">Reference proteome</keyword>
<dbReference type="Proteomes" id="UP000276834">
    <property type="component" value="Unassembled WGS sequence"/>
</dbReference>
<name>A0A3L8S1I4_CHLGU</name>
<gene>
    <name evidence="2" type="ORF">DV515_00013249</name>
</gene>
<dbReference type="AlphaFoldDB" id="A0A3L8S1I4"/>
<evidence type="ECO:0000313" key="3">
    <source>
        <dbReference type="Proteomes" id="UP000276834"/>
    </source>
</evidence>
<evidence type="ECO:0000313" key="2">
    <source>
        <dbReference type="EMBL" id="RLV94060.1"/>
    </source>
</evidence>